<comment type="similarity">
    <text evidence="1 5">Belongs to the peptidase S8 family.</text>
</comment>
<evidence type="ECO:0000256" key="1">
    <source>
        <dbReference type="ARBA" id="ARBA00011073"/>
    </source>
</evidence>
<feature type="region of interest" description="Disordered" evidence="6">
    <location>
        <begin position="172"/>
        <end position="206"/>
    </location>
</feature>
<evidence type="ECO:0000313" key="10">
    <source>
        <dbReference type="Proteomes" id="UP000008141"/>
    </source>
</evidence>
<dbReference type="RefSeq" id="XP_005843178.1">
    <property type="nucleotide sequence ID" value="XM_005843116.1"/>
</dbReference>
<feature type="active site" description="Charge relay system" evidence="5">
    <location>
        <position position="429"/>
    </location>
</feature>
<dbReference type="STRING" id="554065.E1ZSW3"/>
<feature type="compositionally biased region" description="Gly residues" evidence="6">
    <location>
        <begin position="1098"/>
        <end position="1107"/>
    </location>
</feature>
<feature type="region of interest" description="Disordered" evidence="6">
    <location>
        <begin position="846"/>
        <end position="1107"/>
    </location>
</feature>
<keyword evidence="4 5" id="KW-0720">Serine protease</keyword>
<gene>
    <name evidence="9" type="ORF">CHLNCDRAFT_141447</name>
</gene>
<feature type="compositionally biased region" description="Pro residues" evidence="6">
    <location>
        <begin position="659"/>
        <end position="686"/>
    </location>
</feature>
<evidence type="ECO:0000313" key="9">
    <source>
        <dbReference type="EMBL" id="EFN51076.1"/>
    </source>
</evidence>
<evidence type="ECO:0000259" key="8">
    <source>
        <dbReference type="Pfam" id="PF00082"/>
    </source>
</evidence>
<dbReference type="PROSITE" id="PS00138">
    <property type="entry name" value="SUBTILASE_SER"/>
    <property type="match status" value="1"/>
</dbReference>
<dbReference type="PROSITE" id="PS51892">
    <property type="entry name" value="SUBTILASE"/>
    <property type="match status" value="1"/>
</dbReference>
<feature type="compositionally biased region" description="Basic and acidic residues" evidence="6">
    <location>
        <begin position="786"/>
        <end position="800"/>
    </location>
</feature>
<feature type="chain" id="PRO_5003156598" description="Peptidase S8/S53 domain-containing protein" evidence="7">
    <location>
        <begin position="34"/>
        <end position="1107"/>
    </location>
</feature>
<dbReference type="InParanoid" id="E1ZSW3"/>
<feature type="compositionally biased region" description="Basic residues" evidence="6">
    <location>
        <begin position="1062"/>
        <end position="1077"/>
    </location>
</feature>
<dbReference type="GeneID" id="17350542"/>
<keyword evidence="3 5" id="KW-0378">Hydrolase</keyword>
<organism evidence="10">
    <name type="scientific">Chlorella variabilis</name>
    <name type="common">Green alga</name>
    <dbReference type="NCBI Taxonomy" id="554065"/>
    <lineage>
        <taxon>Eukaryota</taxon>
        <taxon>Viridiplantae</taxon>
        <taxon>Chlorophyta</taxon>
        <taxon>core chlorophytes</taxon>
        <taxon>Trebouxiophyceae</taxon>
        <taxon>Chlorellales</taxon>
        <taxon>Chlorellaceae</taxon>
        <taxon>Chlorella clade</taxon>
        <taxon>Chlorella</taxon>
    </lineage>
</organism>
<dbReference type="eggNOG" id="ENOG502SY8Q">
    <property type="taxonomic scope" value="Eukaryota"/>
</dbReference>
<dbReference type="PROSITE" id="PS00137">
    <property type="entry name" value="SUBTILASE_HIS"/>
    <property type="match status" value="1"/>
</dbReference>
<feature type="region of interest" description="Disordered" evidence="6">
    <location>
        <begin position="494"/>
        <end position="540"/>
    </location>
</feature>
<keyword evidence="7" id="KW-0732">Signal</keyword>
<protein>
    <recommendedName>
        <fullName evidence="8">Peptidase S8/S53 domain-containing protein</fullName>
    </recommendedName>
</protein>
<evidence type="ECO:0000256" key="5">
    <source>
        <dbReference type="PROSITE-ProRule" id="PRU01240"/>
    </source>
</evidence>
<keyword evidence="10" id="KW-1185">Reference proteome</keyword>
<dbReference type="InterPro" id="IPR000209">
    <property type="entry name" value="Peptidase_S8/S53_dom"/>
</dbReference>
<dbReference type="InterPro" id="IPR022398">
    <property type="entry name" value="Peptidase_S8_His-AS"/>
</dbReference>
<feature type="active site" description="Charge relay system" evidence="5">
    <location>
        <position position="267"/>
    </location>
</feature>
<dbReference type="InterPro" id="IPR023828">
    <property type="entry name" value="Peptidase_S8_Ser-AS"/>
</dbReference>
<dbReference type="Proteomes" id="UP000008141">
    <property type="component" value="Unassembled WGS sequence"/>
</dbReference>
<feature type="compositionally biased region" description="Basic and acidic residues" evidence="6">
    <location>
        <begin position="1027"/>
        <end position="1052"/>
    </location>
</feature>
<name>E1ZSW3_CHLVA</name>
<evidence type="ECO:0000256" key="4">
    <source>
        <dbReference type="ARBA" id="ARBA00022825"/>
    </source>
</evidence>
<dbReference type="PANTHER" id="PTHR43806:SF11">
    <property type="entry name" value="CEREVISIN-RELATED"/>
    <property type="match status" value="1"/>
</dbReference>
<feature type="signal peptide" evidence="7">
    <location>
        <begin position="1"/>
        <end position="33"/>
    </location>
</feature>
<reference evidence="9 10" key="1">
    <citation type="journal article" date="2010" name="Plant Cell">
        <title>The Chlorella variabilis NC64A genome reveals adaptation to photosymbiosis, coevolution with viruses, and cryptic sex.</title>
        <authorList>
            <person name="Blanc G."/>
            <person name="Duncan G."/>
            <person name="Agarkova I."/>
            <person name="Borodovsky M."/>
            <person name="Gurnon J."/>
            <person name="Kuo A."/>
            <person name="Lindquist E."/>
            <person name="Lucas S."/>
            <person name="Pangilinan J."/>
            <person name="Polle J."/>
            <person name="Salamov A."/>
            <person name="Terry A."/>
            <person name="Yamada T."/>
            <person name="Dunigan D.D."/>
            <person name="Grigoriev I.V."/>
            <person name="Claverie J.M."/>
            <person name="Van Etten J.L."/>
        </authorList>
    </citation>
    <scope>NUCLEOTIDE SEQUENCE [LARGE SCALE GENOMIC DNA]</scope>
    <source>
        <strain evidence="9 10">NC64A</strain>
    </source>
</reference>
<feature type="domain" description="Peptidase S8/S53" evidence="8">
    <location>
        <begin position="258"/>
        <end position="466"/>
    </location>
</feature>
<dbReference type="InterPro" id="IPR050131">
    <property type="entry name" value="Peptidase_S8_subtilisin-like"/>
</dbReference>
<dbReference type="PROSITE" id="PS51318">
    <property type="entry name" value="TAT"/>
    <property type="match status" value="1"/>
</dbReference>
<dbReference type="InterPro" id="IPR015500">
    <property type="entry name" value="Peptidase_S8_subtilisin-rel"/>
</dbReference>
<dbReference type="InterPro" id="IPR036852">
    <property type="entry name" value="Peptidase_S8/S53_dom_sf"/>
</dbReference>
<sequence length="1107" mass="114921">MQHRRAALAGPGGSTAVLATALVLLAALQPAAAAVPPPPFPSPQLQAPSPVYAPGRVIVKLRSGVPTAGTAAARGAAQLSAGLHGVALAQRLAGAGSDSGGGGGGGGGGASASARRLAATAASTGGVPAVYSILDGSSVEGKAEQLAALAEVEWAIPDRLVHLPEWEERELVAAPHAPPDTPSATTTTTTTTTTGSGGSSSGSSSGDGAAAAAAVLQAATGCRRGLRRAVPLKGWNTVPIVDDAGGLIRFPQEGEAAFYDFDDRRAHGTLVAGVLAAATNNGRGVAGLAYQASLLVCRVFNESQAPFGSASAFSSVRRCVDLCIQEGARVFSYGHSYNNWYYSNWVYPAGLSHAKYGMDHVITVGAAMVSVPDNVIVRWSGSVGGAGSNIGSSVVQLMALGGSTPGHNVATTSYNATSDERYVAASGTSFACPQVSAAAALLFAAAAARGRPASYAEVRQAILSTTVPYQDLLPPYTSTGGMLNAGVALELLLSTRPWPPPSPPPPPPSPPSPPPSPPLVGDAPPPAPPPPAPPPDGLERRRGEVRLFGTAGASWHAFLDPFNQPQVRSKEECTTMCKEDPRCARYLYITYPEDSMPLYIYVECGAAALVPPTCLLWSGDAAECAAAEGEEEAEGPACPCTSNTQAADLRWVESGTVVRPPPPAPPSLPPLPPPPLLPPPRPPPPQFGSQGRRQMQQAPASRQLRKAAAAATAAEVATLPGAAAGGYLDAYPAVKSLLQRFKERGTEQFPLAVLNEYATRLSLQVEFRVEQVSLMGGFRVEARLASKKDGETVEPGEGRARNKQAGKQGRYGAVSICPSEPQYRPPSLQQQLSTFHAASLPNADKQFTSSGAVRSGPRQPAPAPGAIRAGPADGAAAAAAAEAATGPGPRASSGPVVDDGDGGTPRGLGWGGGAAAAAAGPASGAGAGGLAGRWQPREYQPPPAEERQPASAQQQQAGPRLPPPRGGGGDARGGDRSLRRGGRRSRSRSRSRSRKRRRDRRSRSRSRDVRSRERACSRRSRSRSRRRSDGQRESPRRSVHGSRDHRQKGRGEGEEEEERELRRHSRRHSEHHHRHRREPGSEGERDGGSRRRREEQGDGGGGAPGDD</sequence>
<feature type="compositionally biased region" description="Low complexity" evidence="6">
    <location>
        <begin position="864"/>
        <end position="891"/>
    </location>
</feature>
<feature type="compositionally biased region" description="Basic and acidic residues" evidence="6">
    <location>
        <begin position="1078"/>
        <end position="1096"/>
    </location>
</feature>
<dbReference type="SUPFAM" id="SSF52743">
    <property type="entry name" value="Subtilisin-like"/>
    <property type="match status" value="1"/>
</dbReference>
<feature type="compositionally biased region" description="Basic residues" evidence="6">
    <location>
        <begin position="979"/>
        <end position="1004"/>
    </location>
</feature>
<accession>E1ZSW3</accession>
<evidence type="ECO:0000256" key="7">
    <source>
        <dbReference type="SAM" id="SignalP"/>
    </source>
</evidence>
<dbReference type="OrthoDB" id="531541at2759"/>
<dbReference type="KEGG" id="cvr:CHLNCDRAFT_141447"/>
<dbReference type="GO" id="GO:0006508">
    <property type="term" value="P:proteolysis"/>
    <property type="evidence" value="ECO:0007669"/>
    <property type="project" value="UniProtKB-KW"/>
</dbReference>
<dbReference type="EMBL" id="GL433868">
    <property type="protein sequence ID" value="EFN51076.1"/>
    <property type="molecule type" value="Genomic_DNA"/>
</dbReference>
<evidence type="ECO:0000256" key="2">
    <source>
        <dbReference type="ARBA" id="ARBA00022670"/>
    </source>
</evidence>
<dbReference type="Pfam" id="PF00082">
    <property type="entry name" value="Peptidase_S8"/>
    <property type="match status" value="1"/>
</dbReference>
<evidence type="ECO:0000256" key="6">
    <source>
        <dbReference type="SAM" id="MobiDB-lite"/>
    </source>
</evidence>
<feature type="compositionally biased region" description="Basic and acidic residues" evidence="6">
    <location>
        <begin position="1005"/>
        <end position="1016"/>
    </location>
</feature>
<dbReference type="AlphaFoldDB" id="E1ZSW3"/>
<feature type="region of interest" description="Disordered" evidence="6">
    <location>
        <begin position="655"/>
        <end position="702"/>
    </location>
</feature>
<keyword evidence="2 5" id="KW-0645">Protease</keyword>
<feature type="region of interest" description="Disordered" evidence="6">
    <location>
        <begin position="786"/>
        <end position="828"/>
    </location>
</feature>
<dbReference type="Gene3D" id="3.40.50.200">
    <property type="entry name" value="Peptidase S8/S53 domain"/>
    <property type="match status" value="1"/>
</dbReference>
<evidence type="ECO:0000256" key="3">
    <source>
        <dbReference type="ARBA" id="ARBA00022801"/>
    </source>
</evidence>
<proteinExistence type="inferred from homology"/>
<dbReference type="PRINTS" id="PR00723">
    <property type="entry name" value="SUBTILISIN"/>
</dbReference>
<feature type="compositionally biased region" description="Low complexity" evidence="6">
    <location>
        <begin position="949"/>
        <end position="959"/>
    </location>
</feature>
<feature type="compositionally biased region" description="Low complexity" evidence="6">
    <location>
        <begin position="182"/>
        <end position="194"/>
    </location>
</feature>
<dbReference type="GO" id="GO:0004252">
    <property type="term" value="F:serine-type endopeptidase activity"/>
    <property type="evidence" value="ECO:0007669"/>
    <property type="project" value="UniProtKB-UniRule"/>
</dbReference>
<feature type="compositionally biased region" description="Basic residues" evidence="6">
    <location>
        <begin position="1017"/>
        <end position="1026"/>
    </location>
</feature>
<feature type="compositionally biased region" description="Pro residues" evidence="6">
    <location>
        <begin position="497"/>
        <end position="536"/>
    </location>
</feature>
<feature type="compositionally biased region" description="Gly residues" evidence="6">
    <location>
        <begin position="902"/>
        <end position="914"/>
    </location>
</feature>
<feature type="compositionally biased region" description="Polar residues" evidence="6">
    <location>
        <begin position="687"/>
        <end position="697"/>
    </location>
</feature>
<feature type="active site" description="Charge relay system" evidence="5">
    <location>
        <position position="243"/>
    </location>
</feature>
<dbReference type="InterPro" id="IPR006311">
    <property type="entry name" value="TAT_signal"/>
</dbReference>
<dbReference type="PANTHER" id="PTHR43806">
    <property type="entry name" value="PEPTIDASE S8"/>
    <property type="match status" value="1"/>
</dbReference>